<dbReference type="NCBIfam" id="NF007443">
    <property type="entry name" value="PRK09993.1"/>
    <property type="match status" value="1"/>
</dbReference>
<evidence type="ECO:0000256" key="1">
    <source>
        <dbReference type="ARBA" id="ARBA00004418"/>
    </source>
</evidence>
<dbReference type="EMBL" id="LXEN01000177">
    <property type="protein sequence ID" value="OAT18259.1"/>
    <property type="molecule type" value="Genomic_DNA"/>
</dbReference>
<feature type="disulfide bond" evidence="6">
    <location>
        <begin position="76"/>
        <end position="81"/>
    </location>
</feature>
<dbReference type="Proteomes" id="UP000094023">
    <property type="component" value="Unassembled WGS sequence"/>
</dbReference>
<evidence type="ECO:0000313" key="8">
    <source>
        <dbReference type="EMBL" id="OAT18259.1"/>
    </source>
</evidence>
<keyword evidence="6" id="KW-1015">Disulfide bond</keyword>
<dbReference type="RefSeq" id="WP_066753566.1">
    <property type="nucleotide sequence ID" value="NZ_LXEN01000177.1"/>
</dbReference>
<proteinExistence type="inferred from homology"/>
<dbReference type="GO" id="GO:0042597">
    <property type="term" value="C:periplasmic space"/>
    <property type="evidence" value="ECO:0007669"/>
    <property type="project" value="UniProtKB-SubCell"/>
</dbReference>
<keyword evidence="4" id="KW-0574">Periplasm</keyword>
<evidence type="ECO:0000256" key="3">
    <source>
        <dbReference type="ARBA" id="ARBA00022729"/>
    </source>
</evidence>
<accession>A0A198F1N6</accession>
<keyword evidence="9" id="KW-1185">Reference proteome</keyword>
<protein>
    <submittedName>
        <fullName evidence="8">Inhibitor of vertebrate lysozyme</fullName>
    </submittedName>
</protein>
<feature type="signal peptide" evidence="7">
    <location>
        <begin position="1"/>
        <end position="19"/>
    </location>
</feature>
<dbReference type="PATRIC" id="fig|1354337.4.peg.3360"/>
<dbReference type="InterPro" id="IPR036501">
    <property type="entry name" value="Inhibitor_vert_lysozyme_sf"/>
</dbReference>
<dbReference type="Pfam" id="PF08816">
    <property type="entry name" value="Ivy"/>
    <property type="match status" value="1"/>
</dbReference>
<gene>
    <name evidence="8" type="ORF">M983_3242</name>
</gene>
<dbReference type="Gene3D" id="3.40.1420.10">
    <property type="entry name" value="Inhibitor of vertebrate lysozyme"/>
    <property type="match status" value="1"/>
</dbReference>
<reference evidence="8 9" key="1">
    <citation type="submission" date="2016-04" db="EMBL/GenBank/DDBJ databases">
        <title>ATOL: Assembling a taxonomically balanced genome-scale reconstruction of the evolutionary history of the Enterobacteriaceae.</title>
        <authorList>
            <person name="Plunkett G.III."/>
            <person name="Neeno-Eckwall E.C."/>
            <person name="Glasner J.D."/>
            <person name="Perna N.T."/>
        </authorList>
    </citation>
    <scope>NUCLEOTIDE SEQUENCE [LARGE SCALE GENOMIC DNA]</scope>
    <source>
        <strain evidence="8 9">ATCC 19692</strain>
    </source>
</reference>
<evidence type="ECO:0000256" key="5">
    <source>
        <dbReference type="PIRSR" id="PIRSR009103-1"/>
    </source>
</evidence>
<comment type="caution">
    <text evidence="8">The sequence shown here is derived from an EMBL/GenBank/DDBJ whole genome shotgun (WGS) entry which is preliminary data.</text>
</comment>
<evidence type="ECO:0000256" key="6">
    <source>
        <dbReference type="PIRSR" id="PIRSR009103-2"/>
    </source>
</evidence>
<name>A0A198F1N6_9GAMM</name>
<sequence>MLKNIIAIAALLVTTNVLATNDLTIEKLATNKETKASFSKIVKDNHFPSWILKGATESEPKEITLKGDRYQIVQGCKPHDCASEQLVVMYSKDKKVMAGVFSKLNENKNKQELTWFNINDNLSIDGKTVLFAAITGSLDNHPNAFNYN</sequence>
<comment type="similarity">
    <text evidence="2">Belongs to the ivy family.</text>
</comment>
<evidence type="ECO:0000256" key="2">
    <source>
        <dbReference type="ARBA" id="ARBA00009724"/>
    </source>
</evidence>
<keyword evidence="3 7" id="KW-0732">Signal</keyword>
<comment type="subcellular location">
    <subcellularLocation>
        <location evidence="1">Periplasm</location>
    </subcellularLocation>
</comment>
<dbReference type="InterPro" id="IPR014453">
    <property type="entry name" value="Inhibitor_vertebrate_lysozyme"/>
</dbReference>
<organism evidence="8 9">
    <name type="scientific">Proteus myxofaciens ATCC 19692</name>
    <dbReference type="NCBI Taxonomy" id="1354337"/>
    <lineage>
        <taxon>Bacteria</taxon>
        <taxon>Pseudomonadati</taxon>
        <taxon>Pseudomonadota</taxon>
        <taxon>Gammaproteobacteria</taxon>
        <taxon>Enterobacterales</taxon>
        <taxon>Morganellaceae</taxon>
        <taxon>Proteus</taxon>
    </lineage>
</organism>
<dbReference type="AlphaFoldDB" id="A0A198F1N6"/>
<dbReference type="PIRSF" id="PIRSF009103">
    <property type="entry name" value="Ivy"/>
    <property type="match status" value="1"/>
</dbReference>
<feature type="chain" id="PRO_5008278741" evidence="7">
    <location>
        <begin position="20"/>
        <end position="148"/>
    </location>
</feature>
<evidence type="ECO:0000256" key="7">
    <source>
        <dbReference type="SAM" id="SignalP"/>
    </source>
</evidence>
<feature type="site" description="Important for lysozyme inhibition" evidence="5">
    <location>
        <position position="79"/>
    </location>
</feature>
<dbReference type="SUPFAM" id="SSF89872">
    <property type="entry name" value="Inhibitor of vertebrate lysozyme, Ivy"/>
    <property type="match status" value="1"/>
</dbReference>
<dbReference type="OrthoDB" id="9033596at2"/>
<evidence type="ECO:0000256" key="4">
    <source>
        <dbReference type="ARBA" id="ARBA00022764"/>
    </source>
</evidence>
<evidence type="ECO:0000313" key="9">
    <source>
        <dbReference type="Proteomes" id="UP000094023"/>
    </source>
</evidence>